<keyword evidence="2" id="KW-0645">Protease</keyword>
<evidence type="ECO:0000259" key="6">
    <source>
        <dbReference type="PROSITE" id="PS51935"/>
    </source>
</evidence>
<dbReference type="InterPro" id="IPR052062">
    <property type="entry name" value="Murein_DD/LD_carboxypeptidase"/>
</dbReference>
<protein>
    <recommendedName>
        <fullName evidence="6">NlpC/P60 domain-containing protein</fullName>
    </recommendedName>
</protein>
<dbReference type="InterPro" id="IPR038765">
    <property type="entry name" value="Papain-like_cys_pep_sf"/>
</dbReference>
<reference evidence="7 8" key="1">
    <citation type="journal article" date="2016" name="Int. J. Syst. Evol. Microbiol.">
        <title>Paenibacillus damxungensis sp. nov., isolated from raw yak (Bos grunniens) milk.</title>
        <authorList>
            <person name="Wu Z."/>
            <person name="Gao C."/>
            <person name="Han J."/>
            <person name="Liu Z."/>
        </authorList>
    </citation>
    <scope>NUCLEOTIDE SEQUENCE [LARGE SCALE GENOMIC DNA]</scope>
    <source>
        <strain evidence="7 8">BD3526</strain>
        <plasmid evidence="7 8">unnamed1</plasmid>
    </source>
</reference>
<keyword evidence="4" id="KW-0378">Hydrolase</keyword>
<keyword evidence="5" id="KW-0788">Thiol protease</keyword>
<gene>
    <name evidence="7" type="ORF">AR543_p0194</name>
</gene>
<dbReference type="PROSITE" id="PS51935">
    <property type="entry name" value="NLPC_P60"/>
    <property type="match status" value="1"/>
</dbReference>
<dbReference type="EMBL" id="CP021170">
    <property type="protein sequence ID" value="ARR10802.1"/>
    <property type="molecule type" value="Genomic_DNA"/>
</dbReference>
<dbReference type="KEGG" id="pbv:AR543_p0194"/>
<feature type="domain" description="NlpC/P60" evidence="6">
    <location>
        <begin position="49"/>
        <end position="170"/>
    </location>
</feature>
<name>A0A1X9T4P8_9BACL</name>
<evidence type="ECO:0000256" key="4">
    <source>
        <dbReference type="ARBA" id="ARBA00022801"/>
    </source>
</evidence>
<geneLocation type="plasmid" evidence="7 8">
    <name>unnamed1</name>
</geneLocation>
<keyword evidence="3" id="KW-0732">Signal</keyword>
<accession>A0A1X9T4P8</accession>
<evidence type="ECO:0000256" key="3">
    <source>
        <dbReference type="ARBA" id="ARBA00022729"/>
    </source>
</evidence>
<dbReference type="PANTHER" id="PTHR47360">
    <property type="entry name" value="MUREIN DD-ENDOPEPTIDASE MEPS/MUREIN LD-CARBOXYPEPTIDASE"/>
    <property type="match status" value="1"/>
</dbReference>
<evidence type="ECO:0000256" key="2">
    <source>
        <dbReference type="ARBA" id="ARBA00022670"/>
    </source>
</evidence>
<proteinExistence type="inferred from homology"/>
<dbReference type="GO" id="GO:0006508">
    <property type="term" value="P:proteolysis"/>
    <property type="evidence" value="ECO:0007669"/>
    <property type="project" value="UniProtKB-KW"/>
</dbReference>
<dbReference type="Gene3D" id="3.90.1720.10">
    <property type="entry name" value="endopeptidase domain like (from Nostoc punctiforme)"/>
    <property type="match status" value="1"/>
</dbReference>
<dbReference type="InterPro" id="IPR000064">
    <property type="entry name" value="NLP_P60_dom"/>
</dbReference>
<evidence type="ECO:0000313" key="8">
    <source>
        <dbReference type="Proteomes" id="UP000078148"/>
    </source>
</evidence>
<keyword evidence="7" id="KW-0614">Plasmid</keyword>
<keyword evidence="8" id="KW-1185">Reference proteome</keyword>
<dbReference type="Proteomes" id="UP000078148">
    <property type="component" value="Plasmid unnamed1"/>
</dbReference>
<dbReference type="PANTHER" id="PTHR47360:SF1">
    <property type="entry name" value="ENDOPEPTIDASE NLPC-RELATED"/>
    <property type="match status" value="1"/>
</dbReference>
<organism evidence="7 8">
    <name type="scientific">Paenibacillus bovis</name>
    <dbReference type="NCBI Taxonomy" id="1616788"/>
    <lineage>
        <taxon>Bacteria</taxon>
        <taxon>Bacillati</taxon>
        <taxon>Bacillota</taxon>
        <taxon>Bacilli</taxon>
        <taxon>Bacillales</taxon>
        <taxon>Paenibacillaceae</taxon>
        <taxon>Paenibacillus</taxon>
    </lineage>
</organism>
<dbReference type="AlphaFoldDB" id="A0A1X9T4P8"/>
<evidence type="ECO:0000256" key="5">
    <source>
        <dbReference type="ARBA" id="ARBA00022807"/>
    </source>
</evidence>
<sequence length="181" mass="19369">MLVLPQIIGNSNRTQSANLVGFGGNIVLKKISLVLAGAILLSSFSASSVSASESLSESVNEYIGVPYKWGGTTKSGMDCSGFILAVIDHFNINLPRVSRDQAKAGTPVSRENLRPGDLVFFNTFGKGISHAGIYVGNGEFAHSSSSKGVRISPMNQGYFKNKYVTARRVTSTSTYQHMVKS</sequence>
<dbReference type="SUPFAM" id="SSF54001">
    <property type="entry name" value="Cysteine proteinases"/>
    <property type="match status" value="1"/>
</dbReference>
<dbReference type="GO" id="GO:0008234">
    <property type="term" value="F:cysteine-type peptidase activity"/>
    <property type="evidence" value="ECO:0007669"/>
    <property type="project" value="UniProtKB-KW"/>
</dbReference>
<comment type="similarity">
    <text evidence="1">Belongs to the peptidase C40 family.</text>
</comment>
<evidence type="ECO:0000313" key="7">
    <source>
        <dbReference type="EMBL" id="ARR10802.1"/>
    </source>
</evidence>
<evidence type="ECO:0000256" key="1">
    <source>
        <dbReference type="ARBA" id="ARBA00007074"/>
    </source>
</evidence>
<dbReference type="Pfam" id="PF00877">
    <property type="entry name" value="NLPC_P60"/>
    <property type="match status" value="1"/>
</dbReference>